<dbReference type="InterPro" id="IPR006084">
    <property type="entry name" value="XPG/Rad2"/>
</dbReference>
<evidence type="ECO:0000256" key="1">
    <source>
        <dbReference type="ARBA" id="ARBA00022722"/>
    </source>
</evidence>
<feature type="compositionally biased region" description="Polar residues" evidence="3">
    <location>
        <begin position="562"/>
        <end position="590"/>
    </location>
</feature>
<dbReference type="VEuPathDB" id="FungiDB:jhhlp_001276"/>
<feature type="compositionally biased region" description="Low complexity" evidence="3">
    <location>
        <begin position="499"/>
        <end position="517"/>
    </location>
</feature>
<sequence>MGIKGIYAELGPGQRVSLAKLASDTLEETGKPLRIAIDISIWQFQVQAARGGTNPAIRTLFYRLARLLGHSIEPIFVFDGPRKPVFKRNKRSTQGDRTSTALARRLIKLFGFQTHDAPGEAEAECALLQRHGIVDAVLSEDVDTIMFGCSKTLRNWTAEGTKGSKTPTHVTMYSVDSEDFLKSGLDREGMVLVALMSGGDYLPEGVPGCGPKVACEAARAGFGKSLCRLKKSDEAGLQDWRERLIRELRTNESGYFRTKHKALVIPEDFPNLDILRYYTHPVVSEAATVEKLKNSGPWSKPVDVITLRGFVEEIFDWTNRIGAEKLVRVLAPSLLIQKLMHRYCTNATDCSLDIAEQEESALIRKISGRRAHFSTGGTQELRVHFVPADIVGLDLDAEPEDVVAYARDGLALNSDDEFAEGEAAIAAPKKTFDPTQPDAMWIPESILKFGSPLMMEDFEAAERKKLSRKKTPAKTTSSRATKATKEPPKKTLDSWVKLTKASDTSTSPSKPTSTPASEPNPSEPGLPKLALPHERTKITKKTTTQRKSPADPAPPGGPKSKPTITKPNEPTISSSSQTSTNPWTLASSQAFGPRTTKSKSKASGSRDARLASPPAAASAKEPILISSSPVRPETPLTAPRGPARRDDRPSVETRTPPTGEGSDDGGDAPASQAASYGVDTPPRLWIPSEPPDTPPWLSSSVPRRGIMSGKEGRTKQATLDAFLSSPTKGIGSGIIPVEESPKKKKKGKDTIKSARGAKVKKSCGSGQQNILFPTSKAGNARLGKIQTSPRSTQPESPSDCKDLSTDIFNGGSDTDTEAERRRMSAISVIDLTGDD</sequence>
<dbReference type="InParanoid" id="A0A2N3NHR8"/>
<dbReference type="Proteomes" id="UP000233524">
    <property type="component" value="Unassembled WGS sequence"/>
</dbReference>
<accession>A0A2N3NHR8</accession>
<dbReference type="GO" id="GO:0008821">
    <property type="term" value="F:crossover junction DNA endonuclease activity"/>
    <property type="evidence" value="ECO:0007669"/>
    <property type="project" value="InterPro"/>
</dbReference>
<dbReference type="OrthoDB" id="2959108at2759"/>
<organism evidence="6 7">
    <name type="scientific">Lomentospora prolificans</name>
    <dbReference type="NCBI Taxonomy" id="41688"/>
    <lineage>
        <taxon>Eukaryota</taxon>
        <taxon>Fungi</taxon>
        <taxon>Dikarya</taxon>
        <taxon>Ascomycota</taxon>
        <taxon>Pezizomycotina</taxon>
        <taxon>Sordariomycetes</taxon>
        <taxon>Hypocreomycetidae</taxon>
        <taxon>Microascales</taxon>
        <taxon>Microascaceae</taxon>
        <taxon>Lomentospora</taxon>
    </lineage>
</organism>
<protein>
    <recommendedName>
        <fullName evidence="8">XPG-I domain-containing protein</fullName>
    </recommendedName>
</protein>
<keyword evidence="1" id="KW-0540">Nuclease</keyword>
<feature type="compositionally biased region" description="Basic and acidic residues" evidence="3">
    <location>
        <begin position="483"/>
        <end position="492"/>
    </location>
</feature>
<dbReference type="Gene3D" id="3.40.50.1010">
    <property type="entry name" value="5'-nuclease"/>
    <property type="match status" value="2"/>
</dbReference>
<dbReference type="SMART" id="SM00485">
    <property type="entry name" value="XPGN"/>
    <property type="match status" value="1"/>
</dbReference>
<dbReference type="AlphaFoldDB" id="A0A2N3NHR8"/>
<dbReference type="SUPFAM" id="SSF88723">
    <property type="entry name" value="PIN domain-like"/>
    <property type="match status" value="1"/>
</dbReference>
<proteinExistence type="predicted"/>
<dbReference type="EMBL" id="NLAX01000004">
    <property type="protein sequence ID" value="PKS11980.1"/>
    <property type="molecule type" value="Genomic_DNA"/>
</dbReference>
<dbReference type="Pfam" id="PF18380">
    <property type="entry name" value="GEN1_C"/>
    <property type="match status" value="1"/>
</dbReference>
<name>A0A2N3NHR8_9PEZI</name>
<keyword evidence="2" id="KW-0378">Hydrolase</keyword>
<dbReference type="SMART" id="SM00484">
    <property type="entry name" value="XPGI"/>
    <property type="match status" value="1"/>
</dbReference>
<feature type="domain" description="XPG N-terminal" evidence="5">
    <location>
        <begin position="1"/>
        <end position="104"/>
    </location>
</feature>
<evidence type="ECO:0000256" key="3">
    <source>
        <dbReference type="SAM" id="MobiDB-lite"/>
    </source>
</evidence>
<evidence type="ECO:0000313" key="6">
    <source>
        <dbReference type="EMBL" id="PKS11980.1"/>
    </source>
</evidence>
<dbReference type="Pfam" id="PF00867">
    <property type="entry name" value="XPG_I"/>
    <property type="match status" value="1"/>
</dbReference>
<dbReference type="InterPro" id="IPR037316">
    <property type="entry name" value="Yen1_H3TH"/>
</dbReference>
<dbReference type="InterPro" id="IPR029060">
    <property type="entry name" value="PIN-like_dom_sf"/>
</dbReference>
<evidence type="ECO:0000259" key="5">
    <source>
        <dbReference type="SMART" id="SM00485"/>
    </source>
</evidence>
<reference evidence="6 7" key="1">
    <citation type="journal article" date="2017" name="G3 (Bethesda)">
        <title>First Draft Genome Sequence of the Pathogenic Fungus Lomentospora prolificans (Formerly Scedosporium prolificans).</title>
        <authorList>
            <person name="Luo R."/>
            <person name="Zimin A."/>
            <person name="Workman R."/>
            <person name="Fan Y."/>
            <person name="Pertea G."/>
            <person name="Grossman N."/>
            <person name="Wear M.P."/>
            <person name="Jia B."/>
            <person name="Miller H."/>
            <person name="Casadevall A."/>
            <person name="Timp W."/>
            <person name="Zhang S.X."/>
            <person name="Salzberg S.L."/>
        </authorList>
    </citation>
    <scope>NUCLEOTIDE SEQUENCE [LARGE SCALE GENOMIC DNA]</scope>
    <source>
        <strain evidence="6 7">JHH-5317</strain>
    </source>
</reference>
<dbReference type="PANTHER" id="PTHR11081:SF75">
    <property type="entry name" value="ENDONUCLEASE, PUTATIVE (AFU_ORTHOLOGUE AFUA_3G13260)-RELATED"/>
    <property type="match status" value="1"/>
</dbReference>
<dbReference type="CDD" id="cd09870">
    <property type="entry name" value="PIN_YEN1"/>
    <property type="match status" value="1"/>
</dbReference>
<dbReference type="InterPro" id="IPR006086">
    <property type="entry name" value="XPG-I_dom"/>
</dbReference>
<evidence type="ECO:0000256" key="2">
    <source>
        <dbReference type="ARBA" id="ARBA00022801"/>
    </source>
</evidence>
<dbReference type="GO" id="GO:0017108">
    <property type="term" value="F:5'-flap endonuclease activity"/>
    <property type="evidence" value="ECO:0007669"/>
    <property type="project" value="TreeGrafter"/>
</dbReference>
<dbReference type="FunFam" id="3.40.50.1010:FF:000051">
    <property type="entry name" value="Rad2-like endonuclease, putative (AFU_orthologue AFUA_3G13260)"/>
    <property type="match status" value="1"/>
</dbReference>
<dbReference type="InterPro" id="IPR036279">
    <property type="entry name" value="5-3_exonuclease_C_sf"/>
</dbReference>
<dbReference type="SUPFAM" id="SSF47807">
    <property type="entry name" value="5' to 3' exonuclease, C-terminal subdomain"/>
    <property type="match status" value="1"/>
</dbReference>
<comment type="caution">
    <text evidence="6">The sequence shown here is derived from an EMBL/GenBank/DDBJ whole genome shotgun (WGS) entry which is preliminary data.</text>
</comment>
<dbReference type="STRING" id="41688.A0A2N3NHR8"/>
<dbReference type="InterPro" id="IPR006085">
    <property type="entry name" value="XPG_DNA_repair_N"/>
</dbReference>
<dbReference type="Gene3D" id="1.10.150.20">
    <property type="entry name" value="5' to 3' exonuclease, C-terminal subdomain"/>
    <property type="match status" value="1"/>
</dbReference>
<dbReference type="PRINTS" id="PR00853">
    <property type="entry name" value="XPGRADSUPER"/>
</dbReference>
<dbReference type="GO" id="GO:0006281">
    <property type="term" value="P:DNA repair"/>
    <property type="evidence" value="ECO:0007669"/>
    <property type="project" value="UniProtKB-ARBA"/>
</dbReference>
<feature type="domain" description="XPG-I" evidence="4">
    <location>
        <begin position="108"/>
        <end position="185"/>
    </location>
</feature>
<keyword evidence="7" id="KW-1185">Reference proteome</keyword>
<evidence type="ECO:0000259" key="4">
    <source>
        <dbReference type="SMART" id="SM00484"/>
    </source>
</evidence>
<dbReference type="FunFam" id="3.40.50.1010:FF:000037">
    <property type="entry name" value="Rad2-like endonuclease, putative (AFU_orthologue AFUA_3G13260)"/>
    <property type="match status" value="1"/>
</dbReference>
<evidence type="ECO:0008006" key="8">
    <source>
        <dbReference type="Google" id="ProtNLM"/>
    </source>
</evidence>
<feature type="compositionally biased region" description="Polar residues" evidence="3">
    <location>
        <begin position="785"/>
        <end position="796"/>
    </location>
</feature>
<dbReference type="CDD" id="cd09906">
    <property type="entry name" value="H3TH_YEN1"/>
    <property type="match status" value="1"/>
</dbReference>
<dbReference type="Pfam" id="PF00752">
    <property type="entry name" value="XPG_N"/>
    <property type="match status" value="1"/>
</dbReference>
<dbReference type="PANTHER" id="PTHR11081">
    <property type="entry name" value="FLAP ENDONUCLEASE FAMILY MEMBER"/>
    <property type="match status" value="1"/>
</dbReference>
<gene>
    <name evidence="6" type="ORF">jhhlp_001276</name>
</gene>
<dbReference type="InterPro" id="IPR041177">
    <property type="entry name" value="GEN1_C"/>
</dbReference>
<feature type="region of interest" description="Disordered" evidence="3">
    <location>
        <begin position="462"/>
        <end position="821"/>
    </location>
</feature>
<evidence type="ECO:0000313" key="7">
    <source>
        <dbReference type="Proteomes" id="UP000233524"/>
    </source>
</evidence>